<dbReference type="RefSeq" id="WP_055220563.1">
    <property type="nucleotide sequence ID" value="NZ_CZBI01000005.1"/>
</dbReference>
<organism evidence="1 2">
    <name type="scientific">Bacteroides thetaiotaomicron</name>
    <dbReference type="NCBI Taxonomy" id="818"/>
    <lineage>
        <taxon>Bacteria</taxon>
        <taxon>Pseudomonadati</taxon>
        <taxon>Bacteroidota</taxon>
        <taxon>Bacteroidia</taxon>
        <taxon>Bacteroidales</taxon>
        <taxon>Bacteroidaceae</taxon>
        <taxon>Bacteroides</taxon>
    </lineage>
</organism>
<protein>
    <recommendedName>
        <fullName evidence="3">Class I SAM-dependent methyltransferase</fullName>
    </recommendedName>
</protein>
<accession>A0A174VJQ5</accession>
<dbReference type="Proteomes" id="UP000095541">
    <property type="component" value="Unassembled WGS sequence"/>
</dbReference>
<dbReference type="InterPro" id="IPR029063">
    <property type="entry name" value="SAM-dependent_MTases_sf"/>
</dbReference>
<gene>
    <name evidence="1" type="ORF">ERS852557_03578</name>
</gene>
<dbReference type="Gene3D" id="3.40.50.150">
    <property type="entry name" value="Vaccinia Virus protein VP39"/>
    <property type="match status" value="1"/>
</dbReference>
<evidence type="ECO:0000313" key="1">
    <source>
        <dbReference type="EMBL" id="CUQ32308.1"/>
    </source>
</evidence>
<evidence type="ECO:0000313" key="2">
    <source>
        <dbReference type="Proteomes" id="UP000095541"/>
    </source>
</evidence>
<evidence type="ECO:0008006" key="3">
    <source>
        <dbReference type="Google" id="ProtNLM"/>
    </source>
</evidence>
<sequence>MTNNELKLLQSVMDHSKNYLEFGSGNSTYMAVATDNIKKITVVESDVTFWETHLLSTPAIYEAVEEGRLHPYLVNIGVTGKWGYPINDNNRDYWPTYHSCVFQSNNLYDTVLVDGRFRISCILHTCLYCPQDTKILIHDFFNRPNYYVVLPFLKLEERADTLGLFSIKQDTSLKHLAKEYISIYEYLPGF</sequence>
<dbReference type="EMBL" id="CZBI01000005">
    <property type="protein sequence ID" value="CUQ32308.1"/>
    <property type="molecule type" value="Genomic_DNA"/>
</dbReference>
<proteinExistence type="predicted"/>
<name>A0A174VJQ5_BACT4</name>
<dbReference type="AlphaFoldDB" id="A0A174VJQ5"/>
<reference evidence="1 2" key="1">
    <citation type="submission" date="2015-09" db="EMBL/GenBank/DDBJ databases">
        <authorList>
            <consortium name="Pathogen Informatics"/>
        </authorList>
    </citation>
    <scope>NUCLEOTIDE SEQUENCE [LARGE SCALE GENOMIC DNA]</scope>
    <source>
        <strain evidence="1 2">2789STDY5834945</strain>
    </source>
</reference>